<dbReference type="Pfam" id="PF12833">
    <property type="entry name" value="HTH_18"/>
    <property type="match status" value="1"/>
</dbReference>
<dbReference type="SUPFAM" id="SSF51215">
    <property type="entry name" value="Regulatory protein AraC"/>
    <property type="match status" value="1"/>
</dbReference>
<evidence type="ECO:0000313" key="6">
    <source>
        <dbReference type="Proteomes" id="UP000479938"/>
    </source>
</evidence>
<dbReference type="InterPro" id="IPR018060">
    <property type="entry name" value="HTH_AraC"/>
</dbReference>
<sequence length="292" mass="34291">MIQTYNISDFPSLQSIDDQFMLERFENLQRPPKFQWPYKRSFYEIMWLTSGTSTNLIDYQQVTVEPNMLFFIYPGQLHLMNKMESVNGFSITFTEQFLLLNMPNEDAISEFCFLDNCYASSFFKLDDKAIEELSPVLNLMLNEITRTEKSPSIVANLLSVFLNRTQRLIIENDKSPQDLTNIVRFKQLKKLIEGNFTKESQISFYADKLNLTAHRVNEICKQVTKKALGEVIRDRVLLEAKRLLLHSVHPIGQICDDLGFKDFSYFSRQFKKRTGLTPAEFRKQMYDKYQNS</sequence>
<evidence type="ECO:0000256" key="3">
    <source>
        <dbReference type="ARBA" id="ARBA00023163"/>
    </source>
</evidence>
<protein>
    <submittedName>
        <fullName evidence="5">HTH-type transcriptional activator RhaR</fullName>
    </submittedName>
</protein>
<reference evidence="5 6" key="1">
    <citation type="submission" date="2020-02" db="EMBL/GenBank/DDBJ databases">
        <authorList>
            <person name="Criscuolo A."/>
        </authorList>
    </citation>
    <scope>NUCLEOTIDE SEQUENCE [LARGE SCALE GENOMIC DNA]</scope>
    <source>
        <strain evidence="5">CIP105534</strain>
    </source>
</reference>
<gene>
    <name evidence="5" type="primary">rhaR_22</name>
    <name evidence="5" type="ORF">FLA105534_04139</name>
</gene>
<evidence type="ECO:0000313" key="5">
    <source>
        <dbReference type="EMBL" id="CAA9202576.1"/>
    </source>
</evidence>
<keyword evidence="1" id="KW-0805">Transcription regulation</keyword>
<organism evidence="5 6">
    <name type="scientific">Flavobacterium bizetiae</name>
    <dbReference type="NCBI Taxonomy" id="2704140"/>
    <lineage>
        <taxon>Bacteria</taxon>
        <taxon>Pseudomonadati</taxon>
        <taxon>Bacteroidota</taxon>
        <taxon>Flavobacteriia</taxon>
        <taxon>Flavobacteriales</taxon>
        <taxon>Flavobacteriaceae</taxon>
        <taxon>Flavobacterium</taxon>
    </lineage>
</organism>
<dbReference type="InterPro" id="IPR020449">
    <property type="entry name" value="Tscrpt_reg_AraC-type_HTH"/>
</dbReference>
<keyword evidence="6" id="KW-1185">Reference proteome</keyword>
<dbReference type="GO" id="GO:0003700">
    <property type="term" value="F:DNA-binding transcription factor activity"/>
    <property type="evidence" value="ECO:0007669"/>
    <property type="project" value="InterPro"/>
</dbReference>
<dbReference type="Gene3D" id="1.10.10.60">
    <property type="entry name" value="Homeodomain-like"/>
    <property type="match status" value="1"/>
</dbReference>
<evidence type="ECO:0000256" key="1">
    <source>
        <dbReference type="ARBA" id="ARBA00023015"/>
    </source>
</evidence>
<keyword evidence="3" id="KW-0804">Transcription</keyword>
<dbReference type="AlphaFoldDB" id="A0A6J4GX57"/>
<accession>A0A6J4GX57</accession>
<dbReference type="InterPro" id="IPR009057">
    <property type="entry name" value="Homeodomain-like_sf"/>
</dbReference>
<dbReference type="Proteomes" id="UP000479938">
    <property type="component" value="Unassembled WGS sequence"/>
</dbReference>
<evidence type="ECO:0000256" key="2">
    <source>
        <dbReference type="ARBA" id="ARBA00023125"/>
    </source>
</evidence>
<name>A0A6J4GX57_9FLAO</name>
<dbReference type="PRINTS" id="PR00032">
    <property type="entry name" value="HTHARAC"/>
</dbReference>
<dbReference type="PROSITE" id="PS01124">
    <property type="entry name" value="HTH_ARAC_FAMILY_2"/>
    <property type="match status" value="1"/>
</dbReference>
<dbReference type="RefSeq" id="WP_173972660.1">
    <property type="nucleotide sequence ID" value="NZ_CADCSU010000156.1"/>
</dbReference>
<dbReference type="PANTHER" id="PTHR43280">
    <property type="entry name" value="ARAC-FAMILY TRANSCRIPTIONAL REGULATOR"/>
    <property type="match status" value="1"/>
</dbReference>
<dbReference type="SMART" id="SM00342">
    <property type="entry name" value="HTH_ARAC"/>
    <property type="match status" value="1"/>
</dbReference>
<feature type="domain" description="HTH araC/xylS-type" evidence="4">
    <location>
        <begin position="186"/>
        <end position="284"/>
    </location>
</feature>
<proteinExistence type="predicted"/>
<dbReference type="EMBL" id="CADCSU010000156">
    <property type="protein sequence ID" value="CAA9202576.1"/>
    <property type="molecule type" value="Genomic_DNA"/>
</dbReference>
<dbReference type="SUPFAM" id="SSF46689">
    <property type="entry name" value="Homeodomain-like"/>
    <property type="match status" value="1"/>
</dbReference>
<dbReference type="PANTHER" id="PTHR43280:SF32">
    <property type="entry name" value="TRANSCRIPTIONAL REGULATORY PROTEIN"/>
    <property type="match status" value="1"/>
</dbReference>
<evidence type="ECO:0000259" key="4">
    <source>
        <dbReference type="PROSITE" id="PS01124"/>
    </source>
</evidence>
<dbReference type="InterPro" id="IPR037923">
    <property type="entry name" value="HTH-like"/>
</dbReference>
<keyword evidence="2" id="KW-0238">DNA-binding</keyword>
<dbReference type="GO" id="GO:0043565">
    <property type="term" value="F:sequence-specific DNA binding"/>
    <property type="evidence" value="ECO:0007669"/>
    <property type="project" value="InterPro"/>
</dbReference>